<dbReference type="PROSITE" id="PS51686">
    <property type="entry name" value="SAM_MT_RSMB_NOP"/>
    <property type="match status" value="1"/>
</dbReference>
<dbReference type="InterPro" id="IPR001678">
    <property type="entry name" value="MeTrfase_RsmB-F_NOP2_dom"/>
</dbReference>
<dbReference type="InterPro" id="IPR023267">
    <property type="entry name" value="RCMT"/>
</dbReference>
<protein>
    <submittedName>
        <fullName evidence="6">Putative methyltransferase</fullName>
        <ecNumber evidence="6">2.1.1.-</ecNumber>
    </submittedName>
</protein>
<dbReference type="InterPro" id="IPR029063">
    <property type="entry name" value="SAM-dependent_MTases_sf"/>
</dbReference>
<accession>A0A644ZKE6</accession>
<dbReference type="Gene3D" id="3.40.50.150">
    <property type="entry name" value="Vaccinia Virus protein VP39"/>
    <property type="match status" value="1"/>
</dbReference>
<evidence type="ECO:0000256" key="4">
    <source>
        <dbReference type="ARBA" id="ARBA00022884"/>
    </source>
</evidence>
<evidence type="ECO:0000256" key="3">
    <source>
        <dbReference type="ARBA" id="ARBA00022691"/>
    </source>
</evidence>
<reference evidence="6" key="1">
    <citation type="submission" date="2019-08" db="EMBL/GenBank/DDBJ databases">
        <authorList>
            <person name="Kucharzyk K."/>
            <person name="Murdoch R.W."/>
            <person name="Higgins S."/>
            <person name="Loffler F."/>
        </authorList>
    </citation>
    <scope>NUCLEOTIDE SEQUENCE</scope>
</reference>
<feature type="domain" description="SAM-dependent MTase RsmB/NOP-type" evidence="5">
    <location>
        <begin position="1"/>
        <end position="284"/>
    </location>
</feature>
<dbReference type="Pfam" id="PF01189">
    <property type="entry name" value="Methyltr_RsmB-F"/>
    <property type="match status" value="1"/>
</dbReference>
<evidence type="ECO:0000259" key="5">
    <source>
        <dbReference type="PROSITE" id="PS51686"/>
    </source>
</evidence>
<dbReference type="EC" id="2.1.1.-" evidence="6"/>
<dbReference type="EMBL" id="VSSQ01008215">
    <property type="protein sequence ID" value="MPM38234.1"/>
    <property type="molecule type" value="Genomic_DNA"/>
</dbReference>
<keyword evidence="2 6" id="KW-0808">Transferase</keyword>
<gene>
    <name evidence="6" type="ORF">SDC9_84863</name>
</gene>
<dbReference type="PRINTS" id="PR02008">
    <property type="entry name" value="RCMTFAMILY"/>
</dbReference>
<organism evidence="6">
    <name type="scientific">bioreactor metagenome</name>
    <dbReference type="NCBI Taxonomy" id="1076179"/>
    <lineage>
        <taxon>unclassified sequences</taxon>
        <taxon>metagenomes</taxon>
        <taxon>ecological metagenomes</taxon>
    </lineage>
</organism>
<keyword evidence="4" id="KW-0694">RNA-binding</keyword>
<proteinExistence type="predicted"/>
<dbReference type="GO" id="GO:0008173">
    <property type="term" value="F:RNA methyltransferase activity"/>
    <property type="evidence" value="ECO:0007669"/>
    <property type="project" value="InterPro"/>
</dbReference>
<dbReference type="SUPFAM" id="SSF53335">
    <property type="entry name" value="S-adenosyl-L-methionine-dependent methyltransferases"/>
    <property type="match status" value="1"/>
</dbReference>
<dbReference type="InterPro" id="IPR049560">
    <property type="entry name" value="MeTrfase_RsmB-F_NOP2_cat"/>
</dbReference>
<evidence type="ECO:0000313" key="6">
    <source>
        <dbReference type="EMBL" id="MPM38234.1"/>
    </source>
</evidence>
<comment type="caution">
    <text evidence="6">The sequence shown here is derived from an EMBL/GenBank/DDBJ whole genome shotgun (WGS) entry which is preliminary data.</text>
</comment>
<dbReference type="GO" id="GO:0003723">
    <property type="term" value="F:RNA binding"/>
    <property type="evidence" value="ECO:0007669"/>
    <property type="project" value="UniProtKB-KW"/>
</dbReference>
<sequence length="284" mass="30165">MAPRPTLVVRPGLADRDELVAAGAVATRWSPYGAVLDGNPADLAAVREGRAGVQDEGSQLVALALSRVDAPAGPWLDMCAGPGGKAALLTGLARDRGEDVLAAEVAEHRAGLVTRALRAYRPCPGVICADGTRPAWPAGVFARVMLDAPCTGLGALRRRPESRWRHQPEDVDDLVPLQAQLLVSAIRSTLPGGVVAYVTCSPHPSETEDLVRTVVEELDGQGDAEGPDSRAIRGIRVEVLDAPSYLPEVPDCARPDPWGGQRFVQLWPHRHGTDAMFLALLRVG</sequence>
<evidence type="ECO:0000256" key="2">
    <source>
        <dbReference type="ARBA" id="ARBA00022679"/>
    </source>
</evidence>
<keyword evidence="1 6" id="KW-0489">Methyltransferase</keyword>
<dbReference type="GO" id="GO:0001510">
    <property type="term" value="P:RNA methylation"/>
    <property type="evidence" value="ECO:0007669"/>
    <property type="project" value="InterPro"/>
</dbReference>
<evidence type="ECO:0000256" key="1">
    <source>
        <dbReference type="ARBA" id="ARBA00022603"/>
    </source>
</evidence>
<name>A0A644ZKE6_9ZZZZ</name>
<keyword evidence="3" id="KW-0949">S-adenosyl-L-methionine</keyword>
<dbReference type="PANTHER" id="PTHR22807">
    <property type="entry name" value="NOP2 YEAST -RELATED NOL1/NOP2/FMU SUN DOMAIN-CONTAINING"/>
    <property type="match status" value="1"/>
</dbReference>
<dbReference type="PANTHER" id="PTHR22807:SF53">
    <property type="entry name" value="RIBOSOMAL RNA SMALL SUBUNIT METHYLTRANSFERASE B-RELATED"/>
    <property type="match status" value="1"/>
</dbReference>
<dbReference type="AlphaFoldDB" id="A0A644ZKE6"/>